<reference evidence="1 2" key="1">
    <citation type="submission" date="2014-07" db="EMBL/GenBank/DDBJ databases">
        <title>Tepidicaulis marinum gen. nov., sp. nov., a novel marine bacterium denitrifying nitrate to nitrous oxide strictly under microaerobic conditions.</title>
        <authorList>
            <person name="Takeuchi M."/>
            <person name="Yamagishi T."/>
            <person name="Kamagata Y."/>
            <person name="Oshima K."/>
            <person name="Hattori M."/>
            <person name="Katayama T."/>
            <person name="Hanada S."/>
            <person name="Tamaki H."/>
            <person name="Marumo K."/>
            <person name="Maeda H."/>
            <person name="Nedachi M."/>
            <person name="Iwasaki W."/>
            <person name="Suwa Y."/>
            <person name="Sakata S."/>
        </authorList>
    </citation>
    <scope>NUCLEOTIDE SEQUENCE [LARGE SCALE GENOMIC DNA]</scope>
    <source>
        <strain evidence="1 2">MA2</strain>
    </source>
</reference>
<name>A0A081BAN8_9HYPH</name>
<evidence type="ECO:0000313" key="1">
    <source>
        <dbReference type="EMBL" id="GAK45106.1"/>
    </source>
</evidence>
<dbReference type="GO" id="GO:0005840">
    <property type="term" value="C:ribosome"/>
    <property type="evidence" value="ECO:0007669"/>
    <property type="project" value="UniProtKB-KW"/>
</dbReference>
<keyword evidence="1" id="KW-0689">Ribosomal protein</keyword>
<organism evidence="1 2">
    <name type="scientific">Tepidicaulis marinus</name>
    <dbReference type="NCBI Taxonomy" id="1333998"/>
    <lineage>
        <taxon>Bacteria</taxon>
        <taxon>Pseudomonadati</taxon>
        <taxon>Pseudomonadota</taxon>
        <taxon>Alphaproteobacteria</taxon>
        <taxon>Hyphomicrobiales</taxon>
        <taxon>Parvibaculaceae</taxon>
        <taxon>Tepidicaulis</taxon>
    </lineage>
</organism>
<dbReference type="eggNOG" id="ENOG5033BD0">
    <property type="taxonomic scope" value="Bacteria"/>
</dbReference>
<keyword evidence="2" id="KW-1185">Reference proteome</keyword>
<protein>
    <submittedName>
        <fullName evidence="1">50S ribosomal protein L32</fullName>
    </submittedName>
</protein>
<gene>
    <name evidence="1" type="ORF">M2A_1605</name>
</gene>
<accession>A0A081BAN8</accession>
<evidence type="ECO:0000313" key="2">
    <source>
        <dbReference type="Proteomes" id="UP000028702"/>
    </source>
</evidence>
<dbReference type="EMBL" id="BBIO01000007">
    <property type="protein sequence ID" value="GAK45106.1"/>
    <property type="molecule type" value="Genomic_DNA"/>
</dbReference>
<dbReference type="Proteomes" id="UP000028702">
    <property type="component" value="Unassembled WGS sequence"/>
</dbReference>
<sequence length="117" mass="13226">MFNSMRRGQFTDRFTGILAAFTFSVLLAGCISEPEPEVLNDPLYKLGYSDGCRTAHTRVEGFEKKTVHRNEALYEREENYREGWKNGYGTCGGATRGDNGELFNERGSAQPWDAGRF</sequence>
<proteinExistence type="predicted"/>
<dbReference type="RefSeq" id="WP_045445574.1">
    <property type="nucleotide sequence ID" value="NZ_BBIO01000007.1"/>
</dbReference>
<dbReference type="STRING" id="1333998.M2A_1605"/>
<comment type="caution">
    <text evidence="1">The sequence shown here is derived from an EMBL/GenBank/DDBJ whole genome shotgun (WGS) entry which is preliminary data.</text>
</comment>
<dbReference type="AlphaFoldDB" id="A0A081BAN8"/>
<dbReference type="PROSITE" id="PS51257">
    <property type="entry name" value="PROKAR_LIPOPROTEIN"/>
    <property type="match status" value="1"/>
</dbReference>
<keyword evidence="1" id="KW-0687">Ribonucleoprotein</keyword>